<dbReference type="InterPro" id="IPR015083">
    <property type="entry name" value="NorB/c/GfsB-D-like_docking"/>
</dbReference>
<dbReference type="Pfam" id="PF00698">
    <property type="entry name" value="Acyl_transf_1"/>
    <property type="match status" value="3"/>
</dbReference>
<dbReference type="FunFam" id="3.40.366.10:FF:000002">
    <property type="entry name" value="Probable polyketide synthase 2"/>
    <property type="match status" value="1"/>
</dbReference>
<dbReference type="Pfam" id="PF00550">
    <property type="entry name" value="PP-binding"/>
    <property type="match status" value="2"/>
</dbReference>
<feature type="domain" description="Ketosynthase family 3 (KS3)" evidence="16">
    <location>
        <begin position="3092"/>
        <end position="3505"/>
    </location>
</feature>
<dbReference type="InterPro" id="IPR049900">
    <property type="entry name" value="PKS_mFAS_DH"/>
</dbReference>
<organism evidence="18 19">
    <name type="scientific">Amycolatopsis australiensis</name>
    <dbReference type="NCBI Taxonomy" id="546364"/>
    <lineage>
        <taxon>Bacteria</taxon>
        <taxon>Bacillati</taxon>
        <taxon>Actinomycetota</taxon>
        <taxon>Actinomycetes</taxon>
        <taxon>Pseudonocardiales</taxon>
        <taxon>Pseudonocardiaceae</taxon>
        <taxon>Amycolatopsis</taxon>
    </lineage>
</organism>
<dbReference type="SMART" id="SM00825">
    <property type="entry name" value="PKS_KS"/>
    <property type="match status" value="3"/>
</dbReference>
<dbReference type="SMART" id="SM00823">
    <property type="entry name" value="PKS_PP"/>
    <property type="match status" value="2"/>
</dbReference>
<dbReference type="InterPro" id="IPR009081">
    <property type="entry name" value="PP-bd_ACP"/>
</dbReference>
<feature type="active site" description="Proton acceptor; for dehydratase activity" evidence="14">
    <location>
        <position position="2350"/>
    </location>
</feature>
<dbReference type="SUPFAM" id="SSF53901">
    <property type="entry name" value="Thiolase-like"/>
    <property type="match status" value="3"/>
</dbReference>
<evidence type="ECO:0000256" key="11">
    <source>
        <dbReference type="ARBA" id="ARBA00060622"/>
    </source>
</evidence>
<dbReference type="InterPro" id="IPR057326">
    <property type="entry name" value="KR_dom"/>
</dbReference>
<evidence type="ECO:0000256" key="9">
    <source>
        <dbReference type="ARBA" id="ARBA00052442"/>
    </source>
</evidence>
<keyword evidence="2" id="KW-0596">Phosphopantetheine</keyword>
<feature type="region of interest" description="N-terminal hotdog fold" evidence="14">
    <location>
        <begin position="2318"/>
        <end position="2441"/>
    </location>
</feature>
<evidence type="ECO:0000313" key="19">
    <source>
        <dbReference type="Proteomes" id="UP000182740"/>
    </source>
</evidence>
<dbReference type="InterPro" id="IPR014031">
    <property type="entry name" value="Ketoacyl_synth_C"/>
</dbReference>
<dbReference type="InterPro" id="IPR013968">
    <property type="entry name" value="PKS_KR"/>
</dbReference>
<dbReference type="InterPro" id="IPR049551">
    <property type="entry name" value="PKS_DH_C"/>
</dbReference>
<reference evidence="19" key="1">
    <citation type="submission" date="2016-11" db="EMBL/GenBank/DDBJ databases">
        <authorList>
            <person name="Varghese N."/>
            <person name="Submissions S."/>
        </authorList>
    </citation>
    <scope>NUCLEOTIDE SEQUENCE [LARGE SCALE GENOMIC DNA]</scope>
    <source>
        <strain evidence="19">DSM 44671</strain>
    </source>
</reference>
<evidence type="ECO:0000256" key="4">
    <source>
        <dbReference type="ARBA" id="ARBA00022679"/>
    </source>
</evidence>
<dbReference type="GO" id="GO:0047879">
    <property type="term" value="F:erythronolide synthase activity"/>
    <property type="evidence" value="ECO:0007669"/>
    <property type="project" value="UniProtKB-EC"/>
</dbReference>
<dbReference type="FunFam" id="3.40.47.10:FF:000019">
    <property type="entry name" value="Polyketide synthase type I"/>
    <property type="match status" value="3"/>
</dbReference>
<dbReference type="CDD" id="cd08956">
    <property type="entry name" value="KR_3_FAS_SDR_x"/>
    <property type="match status" value="1"/>
</dbReference>
<dbReference type="PROSITE" id="PS50075">
    <property type="entry name" value="CARRIER"/>
    <property type="match status" value="2"/>
</dbReference>
<evidence type="ECO:0000256" key="8">
    <source>
        <dbReference type="ARBA" id="ARBA00023315"/>
    </source>
</evidence>
<dbReference type="InterPro" id="IPR041618">
    <property type="entry name" value="PKS_DE"/>
</dbReference>
<dbReference type="InterPro" id="IPR016039">
    <property type="entry name" value="Thiolase-like"/>
</dbReference>
<dbReference type="SMART" id="SM00826">
    <property type="entry name" value="PKS_DH"/>
    <property type="match status" value="1"/>
</dbReference>
<dbReference type="Gene3D" id="3.40.50.720">
    <property type="entry name" value="NAD(P)-binding Rossmann-like Domain"/>
    <property type="match status" value="2"/>
</dbReference>
<protein>
    <recommendedName>
        <fullName evidence="13">6-deoxyerythronolide-B synthase</fullName>
        <ecNumber evidence="13">2.3.1.94</ecNumber>
    </recommendedName>
</protein>
<accession>A0A1K1SW42</accession>
<keyword evidence="4 18" id="KW-0808">Transferase</keyword>
<comment type="catalytic activity">
    <reaction evidence="9">
        <text>6 (S)-methylmalonyl-CoA + propanoyl-CoA + 6 NADPH + 12 H(+) = 6-deoxyerythronolide B + 6 CO2 + 6 NADP(+) + 7 CoA + H2O</text>
        <dbReference type="Rhea" id="RHEA:23068"/>
        <dbReference type="ChEBI" id="CHEBI:15377"/>
        <dbReference type="ChEBI" id="CHEBI:15378"/>
        <dbReference type="ChEBI" id="CHEBI:16089"/>
        <dbReference type="ChEBI" id="CHEBI:16526"/>
        <dbReference type="ChEBI" id="CHEBI:57287"/>
        <dbReference type="ChEBI" id="CHEBI:57327"/>
        <dbReference type="ChEBI" id="CHEBI:57392"/>
        <dbReference type="ChEBI" id="CHEBI:57783"/>
        <dbReference type="ChEBI" id="CHEBI:58349"/>
        <dbReference type="EC" id="2.3.1.94"/>
    </reaction>
</comment>
<dbReference type="Gene3D" id="1.10.1200.10">
    <property type="entry name" value="ACP-like"/>
    <property type="match status" value="2"/>
</dbReference>
<evidence type="ECO:0000256" key="5">
    <source>
        <dbReference type="ARBA" id="ARBA00022737"/>
    </source>
</evidence>
<dbReference type="SMART" id="SM01294">
    <property type="entry name" value="PKS_PP_betabranch"/>
    <property type="match status" value="2"/>
</dbReference>
<dbReference type="SUPFAM" id="SSF51735">
    <property type="entry name" value="NAD(P)-binding Rossmann-fold domains"/>
    <property type="match status" value="5"/>
</dbReference>
<feature type="active site" description="Proton donor; for dehydratase activity" evidence="14">
    <location>
        <position position="2514"/>
    </location>
</feature>
<comment type="function">
    <text evidence="10">Involved in the biosynthesis of antibiotic erythromycin via the biosynthesis of its aglycone precursor, 6-deoxyerythronolide B (6-dEB).</text>
</comment>
<dbReference type="InterPro" id="IPR006162">
    <property type="entry name" value="Ppantetheine_attach_site"/>
</dbReference>
<evidence type="ECO:0000256" key="13">
    <source>
        <dbReference type="ARBA" id="ARBA00066981"/>
    </source>
</evidence>
<dbReference type="CDD" id="cd00833">
    <property type="entry name" value="PKS"/>
    <property type="match status" value="3"/>
</dbReference>
<dbReference type="InterPro" id="IPR042104">
    <property type="entry name" value="PKS_dehydratase_sf"/>
</dbReference>
<feature type="domain" description="Carrier" evidence="15">
    <location>
        <begin position="3001"/>
        <end position="3076"/>
    </location>
</feature>
<evidence type="ECO:0000256" key="10">
    <source>
        <dbReference type="ARBA" id="ARBA00060158"/>
    </source>
</evidence>
<feature type="domain" description="Ketosynthase family 3 (KS3)" evidence="16">
    <location>
        <begin position="1449"/>
        <end position="1873"/>
    </location>
</feature>
<evidence type="ECO:0000256" key="3">
    <source>
        <dbReference type="ARBA" id="ARBA00022553"/>
    </source>
</evidence>
<dbReference type="CDD" id="cd08952">
    <property type="entry name" value="KR_1_SDR_x"/>
    <property type="match status" value="1"/>
</dbReference>
<dbReference type="FunFam" id="1.10.1200.10:FF:000007">
    <property type="entry name" value="Probable polyketide synthase pks17"/>
    <property type="match status" value="2"/>
</dbReference>
<evidence type="ECO:0000256" key="12">
    <source>
        <dbReference type="ARBA" id="ARBA00063272"/>
    </source>
</evidence>
<dbReference type="Gene3D" id="3.40.366.10">
    <property type="entry name" value="Malonyl-Coenzyme A Acyl Carrier Protein, domain 2"/>
    <property type="match status" value="3"/>
</dbReference>
<evidence type="ECO:0000259" key="17">
    <source>
        <dbReference type="PROSITE" id="PS52019"/>
    </source>
</evidence>
<evidence type="ECO:0000259" key="16">
    <source>
        <dbReference type="PROSITE" id="PS52004"/>
    </source>
</evidence>
<dbReference type="Gene3D" id="3.30.70.3290">
    <property type="match status" value="3"/>
</dbReference>
<dbReference type="PANTHER" id="PTHR43775:SF51">
    <property type="entry name" value="INACTIVE PHENOLPHTHIOCEROL SYNTHESIS POLYKETIDE SYNTHASE TYPE I PKS1-RELATED"/>
    <property type="match status" value="1"/>
</dbReference>
<dbReference type="InterPro" id="IPR014043">
    <property type="entry name" value="Acyl_transferase_dom"/>
</dbReference>
<dbReference type="GO" id="GO:0004312">
    <property type="term" value="F:fatty acid synthase activity"/>
    <property type="evidence" value="ECO:0007669"/>
    <property type="project" value="TreeGrafter"/>
</dbReference>
<dbReference type="Pfam" id="PF02801">
    <property type="entry name" value="Ketoacyl-synt_C"/>
    <property type="match status" value="3"/>
</dbReference>
<gene>
    <name evidence="18" type="ORF">SAMN04489730_6985</name>
</gene>
<dbReference type="InterPro" id="IPR001227">
    <property type="entry name" value="Ac_transferase_dom_sf"/>
</dbReference>
<evidence type="ECO:0000313" key="18">
    <source>
        <dbReference type="EMBL" id="SFW88526.1"/>
    </source>
</evidence>
<dbReference type="PANTHER" id="PTHR43775">
    <property type="entry name" value="FATTY ACID SYNTHASE"/>
    <property type="match status" value="1"/>
</dbReference>
<feature type="domain" description="Carrier" evidence="15">
    <location>
        <begin position="1354"/>
        <end position="1429"/>
    </location>
</feature>
<dbReference type="Pfam" id="PF16197">
    <property type="entry name" value="KAsynt_C_assoc"/>
    <property type="match status" value="3"/>
</dbReference>
<dbReference type="Gene3D" id="3.10.129.110">
    <property type="entry name" value="Polyketide synthase dehydratase"/>
    <property type="match status" value="1"/>
</dbReference>
<keyword evidence="7" id="KW-0511">Multifunctional enzyme</keyword>
<dbReference type="InterPro" id="IPR014030">
    <property type="entry name" value="Ketoacyl_synth_N"/>
</dbReference>
<feature type="region of interest" description="C-terminal hotdog fold" evidence="14">
    <location>
        <begin position="2454"/>
        <end position="2592"/>
    </location>
</feature>
<feature type="domain" description="PKS/mFAS DH" evidence="17">
    <location>
        <begin position="2318"/>
        <end position="2592"/>
    </location>
</feature>
<dbReference type="GO" id="GO:0033068">
    <property type="term" value="P:macrolide biosynthetic process"/>
    <property type="evidence" value="ECO:0007669"/>
    <property type="project" value="UniProtKB-ARBA"/>
</dbReference>
<dbReference type="InterPro" id="IPR018201">
    <property type="entry name" value="Ketoacyl_synth_AS"/>
</dbReference>
<dbReference type="GO" id="GO:0004315">
    <property type="term" value="F:3-oxoacyl-[acyl-carrier-protein] synthase activity"/>
    <property type="evidence" value="ECO:0007669"/>
    <property type="project" value="InterPro"/>
</dbReference>
<dbReference type="SMART" id="SM00827">
    <property type="entry name" value="PKS_AT"/>
    <property type="match status" value="3"/>
</dbReference>
<comment type="cofactor">
    <cofactor evidence="1">
        <name>pantetheine 4'-phosphate</name>
        <dbReference type="ChEBI" id="CHEBI:47942"/>
    </cofactor>
</comment>
<proteinExistence type="predicted"/>
<dbReference type="EC" id="2.3.1.94" evidence="13"/>
<keyword evidence="3" id="KW-0597">Phosphoprotein</keyword>
<dbReference type="GO" id="GO:0006633">
    <property type="term" value="P:fatty acid biosynthetic process"/>
    <property type="evidence" value="ECO:0007669"/>
    <property type="project" value="InterPro"/>
</dbReference>
<dbReference type="PROSITE" id="PS52019">
    <property type="entry name" value="PKS_MFAS_DH"/>
    <property type="match status" value="1"/>
</dbReference>
<dbReference type="EMBL" id="FPJG01000006">
    <property type="protein sequence ID" value="SFW88526.1"/>
    <property type="molecule type" value="Genomic_DNA"/>
</dbReference>
<dbReference type="PROSITE" id="PS52004">
    <property type="entry name" value="KS3_2"/>
    <property type="match status" value="3"/>
</dbReference>
<keyword evidence="6" id="KW-0045">Antibiotic biosynthesis</keyword>
<dbReference type="InterPro" id="IPR020807">
    <property type="entry name" value="PKS_DH"/>
</dbReference>
<keyword evidence="5" id="KW-0677">Repeat</keyword>
<dbReference type="Pfam" id="PF21089">
    <property type="entry name" value="PKS_DH_N"/>
    <property type="match status" value="1"/>
</dbReference>
<dbReference type="STRING" id="546364.SAMN04489730_6985"/>
<dbReference type="InterPro" id="IPR020806">
    <property type="entry name" value="PKS_PP-bd"/>
</dbReference>
<evidence type="ECO:0000256" key="1">
    <source>
        <dbReference type="ARBA" id="ARBA00001957"/>
    </source>
</evidence>
<dbReference type="Pfam" id="PF18369">
    <property type="entry name" value="PKS_DE"/>
    <property type="match status" value="1"/>
</dbReference>
<comment type="subunit">
    <text evidence="12">Homodimer. Erythronolide synthase is composed of EryAI, EryAII and EryAIII multimodular (2 modules) polypeptides each coding for a functional synthase subunit which participates in 2 of the six FAS-like elongation steps required for formation of the polyketide. Module 1, 2, 3, 4, 5, and 6 participating in biosynthesis steps 1, 2, 3, 4, 5, and 6, respectively.</text>
</comment>
<dbReference type="InterPro" id="IPR050091">
    <property type="entry name" value="PKS_NRPS_Biosynth_Enz"/>
</dbReference>
<dbReference type="Pfam" id="PF08990">
    <property type="entry name" value="Docking"/>
    <property type="match status" value="1"/>
</dbReference>
<evidence type="ECO:0000259" key="15">
    <source>
        <dbReference type="PROSITE" id="PS50075"/>
    </source>
</evidence>
<dbReference type="InterPro" id="IPR036736">
    <property type="entry name" value="ACP-like_sf"/>
</dbReference>
<dbReference type="InterPro" id="IPR036291">
    <property type="entry name" value="NAD(P)-bd_dom_sf"/>
</dbReference>
<evidence type="ECO:0000256" key="2">
    <source>
        <dbReference type="ARBA" id="ARBA00022450"/>
    </source>
</evidence>
<keyword evidence="8" id="KW-0012">Acyltransferase</keyword>
<dbReference type="InterPro" id="IPR020841">
    <property type="entry name" value="PKS_Beta-ketoAc_synthase_dom"/>
</dbReference>
<dbReference type="InterPro" id="IPR032821">
    <property type="entry name" value="PKS_assoc"/>
</dbReference>
<dbReference type="PROSITE" id="PS00606">
    <property type="entry name" value="KS3_1"/>
    <property type="match status" value="3"/>
</dbReference>
<dbReference type="Pfam" id="PF00109">
    <property type="entry name" value="ketoacyl-synt"/>
    <property type="match status" value="3"/>
</dbReference>
<dbReference type="InterPro" id="IPR016036">
    <property type="entry name" value="Malonyl_transacylase_ACP-bd"/>
</dbReference>
<evidence type="ECO:0000256" key="14">
    <source>
        <dbReference type="PROSITE-ProRule" id="PRU01363"/>
    </source>
</evidence>
<dbReference type="PROSITE" id="PS00012">
    <property type="entry name" value="PHOSPHOPANTETHEINE"/>
    <property type="match status" value="2"/>
</dbReference>
<dbReference type="InterPro" id="IPR016035">
    <property type="entry name" value="Acyl_Trfase/lysoPLipase"/>
</dbReference>
<dbReference type="InterPro" id="IPR049552">
    <property type="entry name" value="PKS_DH_N"/>
</dbReference>
<feature type="domain" description="Ketosynthase family 3 (KS3)" evidence="16">
    <location>
        <begin position="33"/>
        <end position="457"/>
    </location>
</feature>
<dbReference type="SUPFAM" id="SSF47336">
    <property type="entry name" value="ACP-like"/>
    <property type="match status" value="2"/>
</dbReference>
<dbReference type="Pfam" id="PF08659">
    <property type="entry name" value="KR"/>
    <property type="match status" value="2"/>
</dbReference>
<sequence>MVNQDKLRDYLKRVTADLHVARQRIRTLEETGHEPIAVIGMSCRFPGGVASPDELWRLVAGGADAIGEFPADRGWDLARLYHPDADRPGTCYTRHGGFLYRAAEFDAGFFDMSPREALTVDPQHRLLLETSWEAFEHAGIDPASAHGSRTGVFAGLVYQDYAARLPSVPDELEGYTGNGSAASIASGRVAYTLGLHGPAVTVDTACSSSLVAVHLAAQALRQGECTLALAGGATVMASPRPLIGFSRQRGLSPDGRAKAFAEGADGTAFAEGAGMLLLEKLSDARRNGHPVLAVVRGSAVNSDGASNGLTAPNGPAQQRVIEQALENARLTAPEVDAVDAHGTGTKLGDPIEAQALLATYGRNRERPLLLGSLKSNVGHTQAAAGVGSLIKMVQAMRHGVLPKTLHVDRPTSEVDWTVGAVELLTESRPWPETGAPRRAGVSSFGVSGTNAHVIVEQAPREADEEIGRPAGVVAVGSPGHSAGRAELPAAGAARPDGVVPVVLSGRTAAALRGQAARLRAHLLDRPELRATDVAFSLVTGRTAFEERAVVVGDREALLSGLAAVAAGEPAAHVVSGSVKPGRTGFLFSGQGSQVLGMGRDLYERFPVFAEAFDAVCARLDSSLRDVLWGTDAESLNRTVFTQAGLFAVEVALFRLLESFGVRPDVLVGHSIGEFAAAHVAGVLSLDDACALVAARGRLMQALPEGGAMLAVQATPEEIAPVLGDGVALAAVNGPDSVVVSGDVDAVERVAGWAAGRKTRRLKVSHAFHSHRMDPMLAEFAEIASTVEYHEPELPIVSTLTGEPVTEFDARYWVDQVRGTVRFADAVAAAGAGRWVEVGPGAALAGLVEGVAVQRADREGVQAFLTALGRLHTEGVTVDWTSLFGDARRVDLPTYAFQRDRYWLEAPPVATDDKLRYRLSWTPVAETNTSLSGTWLVLSDAGREDLVTALTDQGAEVTTVLVPDGTDRAGLAAQLTGPFDGVLAELGVVSLATAVQALGDAGVTAPVWAVTRGTDPAAAMVWGLGRTIAREVPDRWGGLVELPPVVGDRAARHLAGVLAGTEDQVAIRETGVFARRLVRAGADSGADWAPAGTVLVTGGTGALGAEVAKWAAGRGAGRLVLLSRRGEAAPGAARLRADLEAAGAEVRFAACDAADRGALAATLAGERISAVFHAAGVLDDGVFDSMTPERFETVFAPKVTAARHLDELTREHPVTAFVLFSSFAATAGGRGQANYAAANAYLDALADQRVREGLPGTSVAWGAWAGAGMAAGGEAERRIDRGGLLPMPVGTALAVLGRVAEAPGGIVVADVDWARFAPDFTAARPSPLLDGIPEAAAGPAPAKKLAAVPQSERPRAVLGLVRSRAAAVLGHASAEAIPPGRAFRELGFDSLAAVELRNLLMAATGLTLPTTVVFDHPSAAALAEYVTGLLAGDVAGEPAVAGPETAVVSAEPVVIVGMSCRFPGGVSSPEELWDLLVAGGDGVGPFPADRGWDVAALYDPERTRPGTSYVAEGGFIDGAGEFDAGLFGISPREALAMDPQQRLLLETSWEVLERSGLDPLSLRASRVGVFAGTNGQDYPGLVAGGPEELAGFRGTGGAASVLSGRVSYAFGFEGPAVTVDTACSSSLVALHLAAQALRQGECTLALAGGVTVMATPGAFIGFSRQNGLAADGRCKAFAEAADGTGWGEGAGVLLLERLSDAQRHGHRILAVVKGSAINQDGASNGLTAPNGPAQQRVIRQALASAGLSTQDVDAVEAHGTGTRLGDPIEAQALFATYGQDRAEPLLLGSVKSNIGHTQAAAGVAGVIKMALALRHGLVPPTLHVDAPTSHVDWSAGGVELVTEPAPWPETGRPARAGVSSFGISGTNAHVILEAPPVAEAPAAAAEPAIVPWVLSAKTEEGVRAQARRLRAYLAERPGFSPRDTAFSLATAKARLDARAVVVGGDDLMDGLAALADGEQSPAVVAGEVIESAGPVLVFPGQGSQWVGMAVELLDSSAVFAARWAECETALKSFVDWSLTEVARSADPAVLERVDVVQPLLWAVMVCLAELWRDAGVEPAAVIGHSQGEIAAAVVAGALSLEDGARVVALRAKAITELAGTGGMLSVPLPVAEVEAGLDARLGIAAVNGPSATVVSGEVAALDAAQAAWEAEGVRVRRVPVDYASHSAQVEAIRERILADLAPVEPSTVDTVFFSTLTGGEIDTAELTADYWYRNLRDTVRFEDAVRAAIAGGHTVFVESSAHPVLTVGVQQTLDELEVSGAVVPTLRRDHGDLRQLYTAFGRAFVHGLPVAWDTLVPGQRVELPTYVFQRERYWVDPAPDADALTAVSVASGQTVLTGGLSLRSHPWLADHAVLGTVLVPGAALVELAGRAGEETGCASVDELALEAPLLLPEADGVEVQVLVEPAGHDGRRAVTVHARRAAEDADWVRHAAGTLAPADAAEPAAELPAWPPRDAAPVPVGDFYATAAAAGYGYGPAFQGLRAAWRAGDAVFAEVALPAEAGAATGFGVHPALLDACLHAASAGGLLGEASAPRLPFVWSGVRVHAVGARRVRVRLTTTAPDVLAVLVTDETGLPVVTVAELAVREVDPARLRAGGAGSLYAVRWEPLRENPTVTPAAVVEPADEVEALTAVQDWLARTEDGPLVVLTRNAVGVRPEDAVDGLRQAGVWGLVRSAQSEHPGRFVLVDTDGAVPDGVPPDEPQLAVRGGTAHVPRLRRVAATPEPAWPAEGTVLITGGTGLLGGLVARHLVTEHGVRDLVLLSRSGPDAPGAAELADLPAAVRIVACDAADRTALAAVLAGIDRLAGVVHAAGVLDDGVVASLTPQRMAAVWRTKVLAARNLHELAGDIEKFVLFSSAAGVFGAPGQGSYAAANAWLDAFAQHRRARGLPAASLAWGLWERASGLTAHLAGEEAARRGRASVQTLSTTDGIALFDAALAAGEPALVPVRLDLAGLRRRAETGAVQPMLRGLVPAPARRAAAPADPRPGLAAELAGLAEAERRKVLLDLVRAHAATVLGHGTADAVAPGRSFTELGFDSLTAVELRNRLGAATGLKLPATLVFDYPNPAALAAHLLTGTLGSDDVPEAPAGPVAGDPVAIVAMACRFPGGVTTPDQLWALLEAGGDALSPFPADRGWDPAARPGGTGGFVHDAADFDAAFFGVSPREALAMDPQQRLLLETSWEALERAGIDPSGLRGSRTGVFAGLMYHDYASRLPAVPDEVSGYVGTGTSGSVLSGRVAYTFGFEGPAVTVDTACSSSLVALHLAAQALRAGECSLALAGGVTVLSQPEVFAEFARQGGLAGDGRCKAFADAADGTGFGEGVGVLVLERLSDARRNGHEVLAVVRGSAVNSDGASNGLTAPNGPSQQRVIRQALAAAGLSTRDVDVVEAHGTGTKLGDPIEAQALLATYGQDREHPLLLGSVKSNIGHTQAAAGVAGVIKVVQAMRHDLLPKTLHVDAPSSVVDWSAGSAELLTEARPWPETGRPRRAGVSSFGISGTNAHVVLEAPAAPAPPPSGAAEDGFPVPWLLSAASPAALRAQAARLGAWLAERPDLRPGDVGYSLATGRAALDHRAAVVAEDSEDSEALVRGVAAIASGETPAGVVRGSATADRGNLGVLFAGQGSQHSGMGRGLWTRFPVFAEAFDAVCDRLDAHLGRTLRDALWQPGTDVHDTAIAQAGLFAFEVAAYRLLESFGVTPGVLIGHSVGEFAAAHVAGVLTLDAAAALVAARGRLMAALPAGGAMLAVQASEEEITPLLGEFGGRVSLAAVNGPLAAVVSGDADAVEALGERVAALGRKTTRLSVSHAFHSHRMEPMLAEFAAVLSTVDFKAPRIPIVSTLTGKPVDQELCSPSYWVEQVRGTVRFADAVGAAAGLGVRAFAELGPAAALTAPAREVLAGFDDEAVVVPTQRADREPGHTWVSALAELHVTGTPVGWDELFTPLRPRRVELPTYAFQRRRYWLEAPADATAVPAAEERFWAAVDAGDLAALAETLHVEDDTRLRPVLDALGPWHRESRARSAADGWRYRVRWVPVSPESAPLPGTWLLVTTPDTGELAAKLSAALTARGAEVVPFPSNRPKTSASCPK</sequence>
<keyword evidence="19" id="KW-1185">Reference proteome</keyword>
<evidence type="ECO:0000256" key="7">
    <source>
        <dbReference type="ARBA" id="ARBA00023268"/>
    </source>
</evidence>
<evidence type="ECO:0000256" key="6">
    <source>
        <dbReference type="ARBA" id="ARBA00023194"/>
    </source>
</evidence>
<dbReference type="Pfam" id="PF14765">
    <property type="entry name" value="PS-DH"/>
    <property type="match status" value="1"/>
</dbReference>
<dbReference type="SMART" id="SM00822">
    <property type="entry name" value="PKS_KR"/>
    <property type="match status" value="2"/>
</dbReference>
<dbReference type="Proteomes" id="UP000182740">
    <property type="component" value="Unassembled WGS sequence"/>
</dbReference>
<dbReference type="SUPFAM" id="SSF52151">
    <property type="entry name" value="FabD/lysophospholipase-like"/>
    <property type="match status" value="3"/>
</dbReference>
<dbReference type="GO" id="GO:0031177">
    <property type="term" value="F:phosphopantetheine binding"/>
    <property type="evidence" value="ECO:0007669"/>
    <property type="project" value="InterPro"/>
</dbReference>
<dbReference type="Gene3D" id="6.10.140.1830">
    <property type="match status" value="1"/>
</dbReference>
<comment type="pathway">
    <text evidence="11">Antibiotic biosynthesis; erythromycin biosynthesis.</text>
</comment>
<dbReference type="Gene3D" id="3.40.47.10">
    <property type="match status" value="3"/>
</dbReference>
<dbReference type="SUPFAM" id="SSF55048">
    <property type="entry name" value="Probable ACP-binding domain of malonyl-CoA ACP transacylase"/>
    <property type="match status" value="3"/>
</dbReference>
<dbReference type="Gene3D" id="3.40.50.11460">
    <property type="match status" value="1"/>
</dbReference>
<name>A0A1K1SW42_9PSEU</name>